<dbReference type="InterPro" id="IPR006129">
    <property type="entry name" value="AdhesinB"/>
</dbReference>
<keyword evidence="11" id="KW-1185">Reference proteome</keyword>
<evidence type="ECO:0000256" key="8">
    <source>
        <dbReference type="SAM" id="MobiDB-lite"/>
    </source>
</evidence>
<feature type="coiled-coil region" evidence="7">
    <location>
        <begin position="159"/>
        <end position="186"/>
    </location>
</feature>
<feature type="chain" id="PRO_5006615764" evidence="9">
    <location>
        <begin position="20"/>
        <end position="301"/>
    </location>
</feature>
<dbReference type="SUPFAM" id="SSF53807">
    <property type="entry name" value="Helical backbone' metal receptor"/>
    <property type="match status" value="1"/>
</dbReference>
<evidence type="ECO:0000256" key="9">
    <source>
        <dbReference type="SAM" id="SignalP"/>
    </source>
</evidence>
<dbReference type="GO" id="GO:0046872">
    <property type="term" value="F:metal ion binding"/>
    <property type="evidence" value="ECO:0007669"/>
    <property type="project" value="UniProtKB-KW"/>
</dbReference>
<dbReference type="KEGG" id="vgo:GJW-30_1_01734"/>
<dbReference type="InterPro" id="IPR006127">
    <property type="entry name" value="ZnuA-like"/>
</dbReference>
<dbReference type="InterPro" id="IPR050492">
    <property type="entry name" value="Bact_metal-bind_prot9"/>
</dbReference>
<evidence type="ECO:0000313" key="11">
    <source>
        <dbReference type="Proteomes" id="UP000236884"/>
    </source>
</evidence>
<comment type="subcellular location">
    <subcellularLocation>
        <location evidence="1">Cell envelope</location>
    </subcellularLocation>
</comment>
<dbReference type="AlphaFoldDB" id="A0A0S3PTJ3"/>
<dbReference type="PRINTS" id="PR00690">
    <property type="entry name" value="ADHESNFAMILY"/>
</dbReference>
<accession>A0A0S3PTJ3</accession>
<dbReference type="RefSeq" id="WP_096354265.1">
    <property type="nucleotide sequence ID" value="NZ_AP014946.1"/>
</dbReference>
<gene>
    <name evidence="10" type="ORF">GJW-30_1_01734</name>
</gene>
<dbReference type="Proteomes" id="UP000236884">
    <property type="component" value="Chromosome"/>
</dbReference>
<dbReference type="InterPro" id="IPR006128">
    <property type="entry name" value="Lipoprotein_PsaA-like"/>
</dbReference>
<comment type="similarity">
    <text evidence="2 6">Belongs to the bacterial solute-binding protein 9 family.</text>
</comment>
<keyword evidence="3 6" id="KW-0813">Transport</keyword>
<dbReference type="Pfam" id="PF01297">
    <property type="entry name" value="ZnuA"/>
    <property type="match status" value="1"/>
</dbReference>
<reference evidence="10 11" key="1">
    <citation type="submission" date="2015-08" db="EMBL/GenBank/DDBJ databases">
        <title>Investigation of the bacterial diversity of lava forest soil.</title>
        <authorList>
            <person name="Lee J.S."/>
        </authorList>
    </citation>
    <scope>NUCLEOTIDE SEQUENCE [LARGE SCALE GENOMIC DNA]</scope>
    <source>
        <strain evidence="10 11">GJW-30</strain>
    </source>
</reference>
<evidence type="ECO:0000256" key="2">
    <source>
        <dbReference type="ARBA" id="ARBA00011028"/>
    </source>
</evidence>
<proteinExistence type="inferred from homology"/>
<dbReference type="PRINTS" id="PR00691">
    <property type="entry name" value="ADHESINB"/>
</dbReference>
<keyword evidence="4" id="KW-0479">Metal-binding</keyword>
<evidence type="ECO:0000256" key="5">
    <source>
        <dbReference type="ARBA" id="ARBA00022729"/>
    </source>
</evidence>
<protein>
    <submittedName>
        <fullName evidence="10">Putative periplasmic iron-binding protein</fullName>
    </submittedName>
</protein>
<evidence type="ECO:0000256" key="4">
    <source>
        <dbReference type="ARBA" id="ARBA00022723"/>
    </source>
</evidence>
<dbReference type="GO" id="GO:0030313">
    <property type="term" value="C:cell envelope"/>
    <property type="evidence" value="ECO:0007669"/>
    <property type="project" value="UniProtKB-SubCell"/>
</dbReference>
<evidence type="ECO:0000256" key="6">
    <source>
        <dbReference type="RuleBase" id="RU003512"/>
    </source>
</evidence>
<dbReference type="PANTHER" id="PTHR42953:SF1">
    <property type="entry name" value="METAL-BINDING PROTEIN HI_0362-RELATED"/>
    <property type="match status" value="1"/>
</dbReference>
<feature type="region of interest" description="Disordered" evidence="8">
    <location>
        <begin position="107"/>
        <end position="131"/>
    </location>
</feature>
<keyword evidence="5 9" id="KW-0732">Signal</keyword>
<evidence type="ECO:0000256" key="7">
    <source>
        <dbReference type="SAM" id="Coils"/>
    </source>
</evidence>
<evidence type="ECO:0000256" key="3">
    <source>
        <dbReference type="ARBA" id="ARBA00022448"/>
    </source>
</evidence>
<keyword evidence="7" id="KW-0175">Coiled coil</keyword>
<dbReference type="GO" id="GO:0007155">
    <property type="term" value="P:cell adhesion"/>
    <property type="evidence" value="ECO:0007669"/>
    <property type="project" value="InterPro"/>
</dbReference>
<dbReference type="Gene3D" id="3.40.50.1980">
    <property type="entry name" value="Nitrogenase molybdenum iron protein domain"/>
    <property type="match status" value="2"/>
</dbReference>
<dbReference type="PANTHER" id="PTHR42953">
    <property type="entry name" value="HIGH-AFFINITY ZINC UPTAKE SYSTEM PROTEIN ZNUA-RELATED"/>
    <property type="match status" value="1"/>
</dbReference>
<organism evidence="10 11">
    <name type="scientific">Variibacter gotjawalensis</name>
    <dbReference type="NCBI Taxonomy" id="1333996"/>
    <lineage>
        <taxon>Bacteria</taxon>
        <taxon>Pseudomonadati</taxon>
        <taxon>Pseudomonadota</taxon>
        <taxon>Alphaproteobacteria</taxon>
        <taxon>Hyphomicrobiales</taxon>
        <taxon>Nitrobacteraceae</taxon>
        <taxon>Variibacter</taxon>
    </lineage>
</organism>
<feature type="signal peptide" evidence="9">
    <location>
        <begin position="1"/>
        <end position="19"/>
    </location>
</feature>
<dbReference type="GO" id="GO:0030001">
    <property type="term" value="P:metal ion transport"/>
    <property type="evidence" value="ECO:0007669"/>
    <property type="project" value="InterPro"/>
</dbReference>
<dbReference type="EMBL" id="AP014946">
    <property type="protein sequence ID" value="BAT59203.1"/>
    <property type="molecule type" value="Genomic_DNA"/>
</dbReference>
<sequence>MLRILTIAFLSLLALPAYAQEKLKVVASFSILADITRQVGGDRIDVTSFVGPNTDMHVFQPTPADAKRMQGAKVIIVNGLGFEGWAERLAKASGFKGKLTVASEGVKAREEAHDHDHKHDHGHADHDHTDPHAWQSVANVKLYVANIAKALIAADAAGREGYEERARAYTQKLEALEKDIVAAFADVPADKRRVITSHHAFGYFGDAYKVTFLAPQGVTGDSEPTAKAVAALIRQIKKENIRAVFVENISSPRVIERIAKETGAQLGGTLFSDALSDAKGPAADYIAMMQHNTKLLASALK</sequence>
<evidence type="ECO:0000256" key="1">
    <source>
        <dbReference type="ARBA" id="ARBA00004196"/>
    </source>
</evidence>
<name>A0A0S3PTJ3_9BRAD</name>
<evidence type="ECO:0000313" key="10">
    <source>
        <dbReference type="EMBL" id="BAT59203.1"/>
    </source>
</evidence>
<dbReference type="OrthoDB" id="9793396at2"/>